<proteinExistence type="predicted"/>
<keyword evidence="2" id="KW-1185">Reference proteome</keyword>
<dbReference type="AlphaFoldDB" id="A0A9P6H2Z4"/>
<evidence type="ECO:0000313" key="1">
    <source>
        <dbReference type="EMBL" id="KAF9764201.1"/>
    </source>
</evidence>
<evidence type="ECO:0000313" key="2">
    <source>
        <dbReference type="Proteomes" id="UP000740883"/>
    </source>
</evidence>
<sequence>SNKSVMFFIIQQVCDVLYYPTRVFTNSLFKTHKMNERTFETQNFTVVYILKKQGNHNISVDGCVKILCKGKIAFRNFSSSGEMFFPKIKLEYPKNYLISVEIREKNKINTRSVCNILTKLFPTVFDTKRINNINLREFLNRNRERIKSMCYSILGHGFDINQDILSMMECSFDKDESEEELIYDDIIENDYFHMEI</sequence>
<reference evidence="1 2" key="1">
    <citation type="journal article" date="2020" name="Genome Biol. Evol.">
        <title>Comparative genomics of strictly vertically transmitted, feminizing microsporidia endosymbionts of amphipod crustaceans.</title>
        <authorList>
            <person name="Cormier A."/>
            <person name="Chebbi M.A."/>
            <person name="Giraud I."/>
            <person name="Wattier R."/>
            <person name="Teixeira M."/>
            <person name="Gilbert C."/>
            <person name="Rigaud T."/>
            <person name="Cordaux R."/>
        </authorList>
    </citation>
    <scope>NUCLEOTIDE SEQUENCE [LARGE SCALE GENOMIC DNA]</scope>
    <source>
        <strain evidence="1 2">Ou3-Ou53</strain>
    </source>
</reference>
<accession>A0A9P6H2Z4</accession>
<dbReference type="Proteomes" id="UP000740883">
    <property type="component" value="Unassembled WGS sequence"/>
</dbReference>
<comment type="caution">
    <text evidence="1">The sequence shown here is derived from an EMBL/GenBank/DDBJ whole genome shotgun (WGS) entry which is preliminary data.</text>
</comment>
<name>A0A9P6H2Z4_9MICR</name>
<feature type="non-terminal residue" evidence="1">
    <location>
        <position position="1"/>
    </location>
</feature>
<gene>
    <name evidence="1" type="ORF">NGRA_0747</name>
</gene>
<dbReference type="EMBL" id="SBJO01000032">
    <property type="protein sequence ID" value="KAF9764201.1"/>
    <property type="molecule type" value="Genomic_DNA"/>
</dbReference>
<protein>
    <submittedName>
        <fullName evidence="1">Uncharacterized protein</fullName>
    </submittedName>
</protein>
<organism evidence="1 2">
    <name type="scientific">Nosema granulosis</name>
    <dbReference type="NCBI Taxonomy" id="83296"/>
    <lineage>
        <taxon>Eukaryota</taxon>
        <taxon>Fungi</taxon>
        <taxon>Fungi incertae sedis</taxon>
        <taxon>Microsporidia</taxon>
        <taxon>Nosematidae</taxon>
        <taxon>Nosema</taxon>
    </lineage>
</organism>